<keyword evidence="3" id="KW-0819">tRNA processing</keyword>
<evidence type="ECO:0000256" key="9">
    <source>
        <dbReference type="SAM" id="MobiDB-lite"/>
    </source>
</evidence>
<proteinExistence type="predicted"/>
<dbReference type="Pfam" id="PF08331">
    <property type="entry name" value="QueG_DUF1730"/>
    <property type="match status" value="1"/>
</dbReference>
<dbReference type="GO" id="GO:0051539">
    <property type="term" value="F:4 iron, 4 sulfur cluster binding"/>
    <property type="evidence" value="ECO:0007669"/>
    <property type="project" value="UniProtKB-KW"/>
</dbReference>
<accession>A0A517PEW8</accession>
<evidence type="ECO:0000256" key="6">
    <source>
        <dbReference type="ARBA" id="ARBA00023002"/>
    </source>
</evidence>
<dbReference type="KEGG" id="acaf:CA12_40690"/>
<keyword evidence="8" id="KW-0411">Iron-sulfur</keyword>
<evidence type="ECO:0000313" key="11">
    <source>
        <dbReference type="EMBL" id="QDT17931.1"/>
    </source>
</evidence>
<evidence type="ECO:0000256" key="8">
    <source>
        <dbReference type="ARBA" id="ARBA00023014"/>
    </source>
</evidence>
<dbReference type="PANTHER" id="PTHR30002:SF4">
    <property type="entry name" value="EPOXYQUEUOSINE REDUCTASE"/>
    <property type="match status" value="1"/>
</dbReference>
<dbReference type="EMBL" id="CP036265">
    <property type="protein sequence ID" value="QDT17931.1"/>
    <property type="molecule type" value="Genomic_DNA"/>
</dbReference>
<dbReference type="EC" id="1.1.-.-" evidence="11"/>
<dbReference type="InterPro" id="IPR017900">
    <property type="entry name" value="4Fe4S_Fe_S_CS"/>
</dbReference>
<evidence type="ECO:0000256" key="1">
    <source>
        <dbReference type="ARBA" id="ARBA00022485"/>
    </source>
</evidence>
<keyword evidence="2" id="KW-0963">Cytoplasm</keyword>
<dbReference type="GO" id="GO:0052693">
    <property type="term" value="F:epoxyqueuosine reductase activity"/>
    <property type="evidence" value="ECO:0007669"/>
    <property type="project" value="TreeGrafter"/>
</dbReference>
<dbReference type="PROSITE" id="PS51379">
    <property type="entry name" value="4FE4S_FER_2"/>
    <property type="match status" value="1"/>
</dbReference>
<dbReference type="InterPro" id="IPR013542">
    <property type="entry name" value="QueG_DUF1730"/>
</dbReference>
<keyword evidence="6 11" id="KW-0560">Oxidoreductase</keyword>
<dbReference type="NCBIfam" id="TIGR00276">
    <property type="entry name" value="tRNA epoxyqueuosine(34) reductase QueG"/>
    <property type="match status" value="1"/>
</dbReference>
<dbReference type="Proteomes" id="UP000318741">
    <property type="component" value="Chromosome"/>
</dbReference>
<evidence type="ECO:0000259" key="10">
    <source>
        <dbReference type="PROSITE" id="PS51379"/>
    </source>
</evidence>
<dbReference type="GO" id="GO:0046872">
    <property type="term" value="F:metal ion binding"/>
    <property type="evidence" value="ECO:0007669"/>
    <property type="project" value="UniProtKB-KW"/>
</dbReference>
<feature type="region of interest" description="Disordered" evidence="9">
    <location>
        <begin position="314"/>
        <end position="340"/>
    </location>
</feature>
<protein>
    <submittedName>
        <fullName evidence="11">Epoxyqueuosine reductase</fullName>
        <ecNumber evidence="11">1.1.-.-</ecNumber>
    </submittedName>
</protein>
<dbReference type="Gene3D" id="3.30.70.20">
    <property type="match status" value="1"/>
</dbReference>
<organism evidence="11 12">
    <name type="scientific">Alienimonas californiensis</name>
    <dbReference type="NCBI Taxonomy" id="2527989"/>
    <lineage>
        <taxon>Bacteria</taxon>
        <taxon>Pseudomonadati</taxon>
        <taxon>Planctomycetota</taxon>
        <taxon>Planctomycetia</taxon>
        <taxon>Planctomycetales</taxon>
        <taxon>Planctomycetaceae</taxon>
        <taxon>Alienimonas</taxon>
    </lineage>
</organism>
<dbReference type="Pfam" id="PF13484">
    <property type="entry name" value="Fer4_16"/>
    <property type="match status" value="1"/>
</dbReference>
<sequence>MNAAPLTAALKQKAEELGFDLCGVAPAARPDTLDALTEWLDRGLHGEMGYLERRRDAYAHPDGVLPGVKSVVMLAASYHTPDPPEALAPPPGFGKVARYARGGVDYHDLLRKRMKPLAALLHEQCPGGRTRTVVDTAPLLERDFARRAGLGWFGKNTLLLNKRAGSYLLLSAILTDAVLEYDPPHESSHCGTCTACLDACPTDAFVGPHVLDARRCIAYLTIESKEPIPDDLKEGCGDWLFGCDICQEVCPWNRKPQRTNDRAFAPRPDLAPANAAAIAAMSDEELRAAFKGTPLERPGPDGLRRNAENVLRNAGVNVSRATPERTPDWETGESNGAGVN</sequence>
<evidence type="ECO:0000256" key="3">
    <source>
        <dbReference type="ARBA" id="ARBA00022694"/>
    </source>
</evidence>
<keyword evidence="4" id="KW-0479">Metal-binding</keyword>
<dbReference type="RefSeq" id="WP_165700890.1">
    <property type="nucleotide sequence ID" value="NZ_CP036265.1"/>
</dbReference>
<dbReference type="PANTHER" id="PTHR30002">
    <property type="entry name" value="EPOXYQUEUOSINE REDUCTASE"/>
    <property type="match status" value="1"/>
</dbReference>
<feature type="domain" description="4Fe-4S ferredoxin-type" evidence="10">
    <location>
        <begin position="181"/>
        <end position="210"/>
    </location>
</feature>
<dbReference type="GO" id="GO:0008616">
    <property type="term" value="P:tRNA queuosine(34) biosynthetic process"/>
    <property type="evidence" value="ECO:0007669"/>
    <property type="project" value="UniProtKB-KW"/>
</dbReference>
<evidence type="ECO:0000256" key="5">
    <source>
        <dbReference type="ARBA" id="ARBA00022785"/>
    </source>
</evidence>
<keyword evidence="7" id="KW-0408">Iron</keyword>
<keyword evidence="5" id="KW-0671">Queuosine biosynthesis</keyword>
<dbReference type="PROSITE" id="PS00198">
    <property type="entry name" value="4FE4S_FER_1"/>
    <property type="match status" value="1"/>
</dbReference>
<dbReference type="InterPro" id="IPR017896">
    <property type="entry name" value="4Fe4S_Fe-S-bd"/>
</dbReference>
<reference evidence="11 12" key="1">
    <citation type="submission" date="2019-02" db="EMBL/GenBank/DDBJ databases">
        <title>Deep-cultivation of Planctomycetes and their phenomic and genomic characterization uncovers novel biology.</title>
        <authorList>
            <person name="Wiegand S."/>
            <person name="Jogler M."/>
            <person name="Boedeker C."/>
            <person name="Pinto D."/>
            <person name="Vollmers J."/>
            <person name="Rivas-Marin E."/>
            <person name="Kohn T."/>
            <person name="Peeters S.H."/>
            <person name="Heuer A."/>
            <person name="Rast P."/>
            <person name="Oberbeckmann S."/>
            <person name="Bunk B."/>
            <person name="Jeske O."/>
            <person name="Meyerdierks A."/>
            <person name="Storesund J.E."/>
            <person name="Kallscheuer N."/>
            <person name="Luecker S."/>
            <person name="Lage O.M."/>
            <person name="Pohl T."/>
            <person name="Merkel B.J."/>
            <person name="Hornburger P."/>
            <person name="Mueller R.-W."/>
            <person name="Bruemmer F."/>
            <person name="Labrenz M."/>
            <person name="Spormann A.M."/>
            <person name="Op den Camp H."/>
            <person name="Overmann J."/>
            <person name="Amann R."/>
            <person name="Jetten M.S.M."/>
            <person name="Mascher T."/>
            <person name="Medema M.H."/>
            <person name="Devos D.P."/>
            <person name="Kaster A.-K."/>
            <person name="Ovreas L."/>
            <person name="Rohde M."/>
            <person name="Galperin M.Y."/>
            <person name="Jogler C."/>
        </authorList>
    </citation>
    <scope>NUCLEOTIDE SEQUENCE [LARGE SCALE GENOMIC DNA]</scope>
    <source>
        <strain evidence="11 12">CA12</strain>
    </source>
</reference>
<evidence type="ECO:0000256" key="2">
    <source>
        <dbReference type="ARBA" id="ARBA00022490"/>
    </source>
</evidence>
<dbReference type="AlphaFoldDB" id="A0A517PEW8"/>
<keyword evidence="1" id="KW-0004">4Fe-4S</keyword>
<name>A0A517PEW8_9PLAN</name>
<gene>
    <name evidence="11" type="primary">queG</name>
    <name evidence="11" type="ORF">CA12_40690</name>
</gene>
<evidence type="ECO:0000256" key="7">
    <source>
        <dbReference type="ARBA" id="ARBA00023004"/>
    </source>
</evidence>
<keyword evidence="12" id="KW-1185">Reference proteome</keyword>
<evidence type="ECO:0000256" key="4">
    <source>
        <dbReference type="ARBA" id="ARBA00022723"/>
    </source>
</evidence>
<dbReference type="SUPFAM" id="SSF46548">
    <property type="entry name" value="alpha-helical ferredoxin"/>
    <property type="match status" value="1"/>
</dbReference>
<evidence type="ECO:0000313" key="12">
    <source>
        <dbReference type="Proteomes" id="UP000318741"/>
    </source>
</evidence>
<dbReference type="InterPro" id="IPR004453">
    <property type="entry name" value="QueG"/>
</dbReference>